<accession>A0A8B9DD97</accession>
<keyword evidence="5" id="KW-1185">Reference proteome</keyword>
<evidence type="ECO:0000256" key="3">
    <source>
        <dbReference type="SAM" id="MobiDB-lite"/>
    </source>
</evidence>
<organism evidence="4 5">
    <name type="scientific">Anser cygnoides</name>
    <name type="common">Swan goose</name>
    <dbReference type="NCBI Taxonomy" id="8845"/>
    <lineage>
        <taxon>Eukaryota</taxon>
        <taxon>Metazoa</taxon>
        <taxon>Chordata</taxon>
        <taxon>Craniata</taxon>
        <taxon>Vertebrata</taxon>
        <taxon>Euteleostomi</taxon>
        <taxon>Archelosauria</taxon>
        <taxon>Archosauria</taxon>
        <taxon>Dinosauria</taxon>
        <taxon>Saurischia</taxon>
        <taxon>Theropoda</taxon>
        <taxon>Coelurosauria</taxon>
        <taxon>Aves</taxon>
        <taxon>Neognathae</taxon>
        <taxon>Galloanserae</taxon>
        <taxon>Anseriformes</taxon>
        <taxon>Anatidae</taxon>
        <taxon>Anserinae</taxon>
        <taxon>Anser</taxon>
    </lineage>
</organism>
<evidence type="ECO:0000256" key="2">
    <source>
        <dbReference type="SAM" id="Coils"/>
    </source>
</evidence>
<name>A0A8B9DD97_ANSCY</name>
<reference evidence="4" key="1">
    <citation type="submission" date="2025-08" db="UniProtKB">
        <authorList>
            <consortium name="Ensembl"/>
        </authorList>
    </citation>
    <scope>IDENTIFICATION</scope>
</reference>
<dbReference type="PANTHER" id="PTHR34768:SF2">
    <property type="entry name" value="COILED-COIL DOMAIN CONTAINING 89"/>
    <property type="match status" value="1"/>
</dbReference>
<feature type="coiled-coil region" evidence="2">
    <location>
        <begin position="85"/>
        <end position="347"/>
    </location>
</feature>
<evidence type="ECO:0000313" key="4">
    <source>
        <dbReference type="Ensembl" id="ENSACDP00005003631.1"/>
    </source>
</evidence>
<evidence type="ECO:0000313" key="5">
    <source>
        <dbReference type="Proteomes" id="UP000694521"/>
    </source>
</evidence>
<dbReference type="Ensembl" id="ENSACDT00005004393.1">
    <property type="protein sequence ID" value="ENSACDP00005003631.1"/>
    <property type="gene ID" value="ENSACDG00005002640.1"/>
</dbReference>
<keyword evidence="1 2" id="KW-0175">Coiled coil</keyword>
<evidence type="ECO:0000256" key="1">
    <source>
        <dbReference type="ARBA" id="ARBA00023054"/>
    </source>
</evidence>
<dbReference type="InterPro" id="IPR043450">
    <property type="entry name" value="CCDC89-like"/>
</dbReference>
<dbReference type="PANTHER" id="PTHR34768">
    <property type="entry name" value="COILED-COIL DOMAIN-CONTAINING PROTEIN 89"/>
    <property type="match status" value="1"/>
</dbReference>
<dbReference type="Proteomes" id="UP000694521">
    <property type="component" value="Unplaced"/>
</dbReference>
<sequence>MSLRELVAIKCFVFVSDSGSMAQDEREAGKASPTSDPEVGKDREDLTKGPEVLCEGPEEERSEKALLRARLEEQHRLICVLKKKADDARKRCKGLEQLNTELEKLRLEDAVKLKTQTQRIRHLEERFMDLASNHEKMIYFKNEHKKQNTQLWEENQRLRQENETLFSQALQEKEAEVFQLTAKAQNLSQQLDSLHKKCAYESRRAQERVKELLEAQSQQASAHAWEVDSLKQQLQCLQEEHQQLAAQVEHGESQQKAQDSELQAKLERANEEKEQLLNLAMERGKALQDKQREIVQLGKRLESAERARLRAEKRFVKDTAANYDQMVQELQQELESSKQAYSELSLQFDAYKKHSMALLAKEKELNVKLRHFKV</sequence>
<dbReference type="AlphaFoldDB" id="A0A8B9DD97"/>
<protein>
    <submittedName>
        <fullName evidence="4">Coiled-coil domain containing 89</fullName>
    </submittedName>
</protein>
<feature type="compositionally biased region" description="Basic and acidic residues" evidence="3">
    <location>
        <begin position="38"/>
        <end position="48"/>
    </location>
</feature>
<reference evidence="4" key="2">
    <citation type="submission" date="2025-09" db="UniProtKB">
        <authorList>
            <consortium name="Ensembl"/>
        </authorList>
    </citation>
    <scope>IDENTIFICATION</scope>
</reference>
<feature type="region of interest" description="Disordered" evidence="3">
    <location>
        <begin position="19"/>
        <end position="59"/>
    </location>
</feature>
<proteinExistence type="predicted"/>